<dbReference type="WBParaSite" id="SPAL_0001133600.1">
    <property type="protein sequence ID" value="SPAL_0001133600.1"/>
    <property type="gene ID" value="SPAL_0001133600"/>
</dbReference>
<accession>A0A0N5BZZ9</accession>
<reference evidence="3" key="1">
    <citation type="submission" date="2017-02" db="UniProtKB">
        <authorList>
            <consortium name="WormBaseParasite"/>
        </authorList>
    </citation>
    <scope>IDENTIFICATION</scope>
</reference>
<evidence type="ECO:0000256" key="1">
    <source>
        <dbReference type="SAM" id="MobiDB-lite"/>
    </source>
</evidence>
<feature type="compositionally biased region" description="Polar residues" evidence="1">
    <location>
        <begin position="210"/>
        <end position="222"/>
    </location>
</feature>
<feature type="compositionally biased region" description="Basic and acidic residues" evidence="1">
    <location>
        <begin position="127"/>
        <end position="143"/>
    </location>
</feature>
<keyword evidence="2" id="KW-1185">Reference proteome</keyword>
<protein>
    <submittedName>
        <fullName evidence="3">DUF4476 domain-containing protein</fullName>
    </submittedName>
</protein>
<name>A0A0N5BZZ9_STREA</name>
<sequence>MKTYVNLKEFLLNTFNNEVSVQNAEIEIKLMKKDKKITHHQDIERFAKKSLKLVKIAYTHMSEQQRLRKVAELLGASIANENIKLLLVRFQPNTLQDLICYTKQLHQTSHSSNGKNINRHFPITNVKSDKKPGSNFNKNDRSNIKFGYDGNNKVWQGTNNISNGQVSHSYNTKNKQHGFHNNRNNTRPAANYASGNDDNDERSSDEENKFVSSSSSETDGHD</sequence>
<evidence type="ECO:0000313" key="3">
    <source>
        <dbReference type="WBParaSite" id="SPAL_0001133600.1"/>
    </source>
</evidence>
<feature type="region of interest" description="Disordered" evidence="1">
    <location>
        <begin position="109"/>
        <end position="222"/>
    </location>
</feature>
<evidence type="ECO:0000313" key="2">
    <source>
        <dbReference type="Proteomes" id="UP000046392"/>
    </source>
</evidence>
<dbReference type="Proteomes" id="UP000046392">
    <property type="component" value="Unplaced"/>
</dbReference>
<proteinExistence type="predicted"/>
<feature type="compositionally biased region" description="Polar residues" evidence="1">
    <location>
        <begin position="153"/>
        <end position="173"/>
    </location>
</feature>
<dbReference type="AlphaFoldDB" id="A0A0N5BZZ9"/>
<organism evidence="2 3">
    <name type="scientific">Strongyloides papillosus</name>
    <name type="common">Intestinal threadworm</name>
    <dbReference type="NCBI Taxonomy" id="174720"/>
    <lineage>
        <taxon>Eukaryota</taxon>
        <taxon>Metazoa</taxon>
        <taxon>Ecdysozoa</taxon>
        <taxon>Nematoda</taxon>
        <taxon>Chromadorea</taxon>
        <taxon>Rhabditida</taxon>
        <taxon>Tylenchina</taxon>
        <taxon>Panagrolaimomorpha</taxon>
        <taxon>Strongyloidoidea</taxon>
        <taxon>Strongyloididae</taxon>
        <taxon>Strongyloides</taxon>
    </lineage>
</organism>